<comment type="caution">
    <text evidence="2">The sequence shown here is derived from an EMBL/GenBank/DDBJ whole genome shotgun (WGS) entry which is preliminary data.</text>
</comment>
<evidence type="ECO:0000313" key="3">
    <source>
        <dbReference type="Proteomes" id="UP001187192"/>
    </source>
</evidence>
<dbReference type="Proteomes" id="UP001187192">
    <property type="component" value="Unassembled WGS sequence"/>
</dbReference>
<organism evidence="2 3">
    <name type="scientific">Ficus carica</name>
    <name type="common">Common fig</name>
    <dbReference type="NCBI Taxonomy" id="3494"/>
    <lineage>
        <taxon>Eukaryota</taxon>
        <taxon>Viridiplantae</taxon>
        <taxon>Streptophyta</taxon>
        <taxon>Embryophyta</taxon>
        <taxon>Tracheophyta</taxon>
        <taxon>Spermatophyta</taxon>
        <taxon>Magnoliopsida</taxon>
        <taxon>eudicotyledons</taxon>
        <taxon>Gunneridae</taxon>
        <taxon>Pentapetalae</taxon>
        <taxon>rosids</taxon>
        <taxon>fabids</taxon>
        <taxon>Rosales</taxon>
        <taxon>Moraceae</taxon>
        <taxon>Ficeae</taxon>
        <taxon>Ficus</taxon>
    </lineage>
</organism>
<proteinExistence type="predicted"/>
<evidence type="ECO:0000313" key="2">
    <source>
        <dbReference type="EMBL" id="GMN35331.1"/>
    </source>
</evidence>
<dbReference type="AlphaFoldDB" id="A0AA88A716"/>
<dbReference type="EMBL" id="BTGU01000005">
    <property type="protein sequence ID" value="GMN35331.1"/>
    <property type="molecule type" value="Genomic_DNA"/>
</dbReference>
<keyword evidence="3" id="KW-1185">Reference proteome</keyword>
<name>A0AA88A716_FICCA</name>
<gene>
    <name evidence="2" type="ORF">TIFTF001_005233</name>
</gene>
<evidence type="ECO:0000256" key="1">
    <source>
        <dbReference type="SAM" id="MobiDB-lite"/>
    </source>
</evidence>
<protein>
    <submittedName>
        <fullName evidence="2">Uncharacterized protein</fullName>
    </submittedName>
</protein>
<feature type="region of interest" description="Disordered" evidence="1">
    <location>
        <begin position="1"/>
        <end position="49"/>
    </location>
</feature>
<dbReference type="Gramene" id="FCD_00016378-RA">
    <property type="protein sequence ID" value="FCD_00016378-RA:cds"/>
    <property type="gene ID" value="FCD_00016378"/>
</dbReference>
<reference evidence="2" key="1">
    <citation type="submission" date="2023-07" db="EMBL/GenBank/DDBJ databases">
        <title>draft genome sequence of fig (Ficus carica).</title>
        <authorList>
            <person name="Takahashi T."/>
            <person name="Nishimura K."/>
        </authorList>
    </citation>
    <scope>NUCLEOTIDE SEQUENCE</scope>
</reference>
<accession>A0AA88A716</accession>
<feature type="compositionally biased region" description="Basic and acidic residues" evidence="1">
    <location>
        <begin position="23"/>
        <end position="49"/>
    </location>
</feature>
<sequence length="49" mass="5636">MNSISTGVKDDTDVAGGDTLVEATHDDHTEEKFKRDERDSSRENRERRE</sequence>